<dbReference type="InterPro" id="IPR024992">
    <property type="entry name" value="DUF3891"/>
</dbReference>
<dbReference type="AlphaFoldDB" id="A0A0U9H1N9"/>
<comment type="caution">
    <text evidence="1">The sequence shown here is derived from an EMBL/GenBank/DDBJ whole genome shotgun (WGS) entry which is preliminary data.</text>
</comment>
<dbReference type="GO" id="GO:0032259">
    <property type="term" value="P:methylation"/>
    <property type="evidence" value="ECO:0007669"/>
    <property type="project" value="UniProtKB-KW"/>
</dbReference>
<organism evidence="1 2">
    <name type="scientific">Oceanobacillus picturae</name>
    <dbReference type="NCBI Taxonomy" id="171693"/>
    <lineage>
        <taxon>Bacteria</taxon>
        <taxon>Bacillati</taxon>
        <taxon>Bacillota</taxon>
        <taxon>Bacilli</taxon>
        <taxon>Bacillales</taxon>
        <taxon>Bacillaceae</taxon>
        <taxon>Oceanobacillus</taxon>
    </lineage>
</organism>
<dbReference type="RefSeq" id="WP_058949229.1">
    <property type="nucleotide sequence ID" value="NZ_BBXV01000008.1"/>
</dbReference>
<evidence type="ECO:0000313" key="2">
    <source>
        <dbReference type="Proteomes" id="UP000052946"/>
    </source>
</evidence>
<name>A0A0U9H1N9_9BACI</name>
<keyword evidence="1" id="KW-0489">Methyltransferase</keyword>
<proteinExistence type="predicted"/>
<reference evidence="1 2" key="2">
    <citation type="journal article" date="2016" name="Genome Announc.">
        <title>Draft Genome Sequence of Oceanobacillus picturae Heshi-B3, Isolated from Fermented Rice Bran in a Traditional Japanese Seafood Dish.</title>
        <authorList>
            <person name="Akuzawa S."/>
            <person name="Nagaoka J."/>
            <person name="Kanekatsu M."/>
            <person name="Kanesaki Y."/>
            <person name="Suzuki T."/>
        </authorList>
    </citation>
    <scope>NUCLEOTIDE SEQUENCE [LARGE SCALE GENOMIC DNA]</scope>
    <source>
        <strain evidence="1 2">Heshi-B3</strain>
    </source>
</reference>
<reference evidence="2" key="1">
    <citation type="submission" date="2015-07" db="EMBL/GenBank/DDBJ databases">
        <title>Draft Genome Sequence of Oceanobacillus picturae Heshi-B3 that Was Isolated from Fermented Rice Bran with Aging Salted Mackerel, Which Was Named Heshiko as Traditional Fermented Seafood in Japan.</title>
        <authorList>
            <person name="Akuzawa S."/>
            <person name="Nakagawa J."/>
            <person name="Kanekatsu T."/>
            <person name="Kanesaki Y."/>
            <person name="Suzuki T."/>
        </authorList>
    </citation>
    <scope>NUCLEOTIDE SEQUENCE [LARGE SCALE GENOMIC DNA]</scope>
    <source>
        <strain evidence="2">Heshi-B3</strain>
    </source>
</reference>
<gene>
    <name evidence="1" type="ORF">OPHB3_0410</name>
</gene>
<keyword evidence="1" id="KW-0808">Transferase</keyword>
<accession>A0A0U9H1N9</accession>
<protein>
    <submittedName>
        <fullName evidence="1">Serine hydroxymethyltransferase</fullName>
    </submittedName>
</protein>
<dbReference type="GO" id="GO:0008168">
    <property type="term" value="F:methyltransferase activity"/>
    <property type="evidence" value="ECO:0007669"/>
    <property type="project" value="UniProtKB-KW"/>
</dbReference>
<dbReference type="Proteomes" id="UP000052946">
    <property type="component" value="Unassembled WGS sequence"/>
</dbReference>
<dbReference type="EMBL" id="BBXV01000008">
    <property type="protein sequence ID" value="GAQ16487.1"/>
    <property type="molecule type" value="Genomic_DNA"/>
</dbReference>
<evidence type="ECO:0000313" key="1">
    <source>
        <dbReference type="EMBL" id="GAQ16487.1"/>
    </source>
</evidence>
<sequence>MIIREREHDFIFIEQHNHALVAGELIKQWKMEPFTNSPLQEAVIFAIEQHDAGWIPADKQPFWNDAKEMPYSFIDFPAPMKTLLYSHGIDQVQTTDLYAALLCSEHYVRFLEQDDTESGRNFVQQEKKRQEIIHSLLTSLDEELFSYHYALLQFCDNLSLFLCLNEPGENSHPFFTKGIPLSSALPHFSQEKMAVTWVNDKKMVIKEFPFNNPFSVTYDFKQIPKYQIRKNGLLNSYVEAPFKQTTIQMKEKQES</sequence>
<dbReference type="Pfam" id="PF13030">
    <property type="entry name" value="DUF3891"/>
    <property type="match status" value="1"/>
</dbReference>